<keyword evidence="1" id="KW-1133">Transmembrane helix</keyword>
<keyword evidence="1" id="KW-0812">Transmembrane</keyword>
<dbReference type="Pfam" id="PF10099">
    <property type="entry name" value="RskA_C"/>
    <property type="match status" value="1"/>
</dbReference>
<dbReference type="RefSeq" id="WP_090199287.1">
    <property type="nucleotide sequence ID" value="NZ_FOYP01000001.1"/>
</dbReference>
<name>A0A1I6GM64_9RHOB</name>
<dbReference type="InterPro" id="IPR018764">
    <property type="entry name" value="RskA_C"/>
</dbReference>
<dbReference type="GO" id="GO:0006417">
    <property type="term" value="P:regulation of translation"/>
    <property type="evidence" value="ECO:0007669"/>
    <property type="project" value="TreeGrafter"/>
</dbReference>
<evidence type="ECO:0000313" key="3">
    <source>
        <dbReference type="EMBL" id="SFR43270.1"/>
    </source>
</evidence>
<dbReference type="GO" id="GO:0016989">
    <property type="term" value="F:sigma factor antagonist activity"/>
    <property type="evidence" value="ECO:0007669"/>
    <property type="project" value="TreeGrafter"/>
</dbReference>
<keyword evidence="1" id="KW-0472">Membrane</keyword>
<dbReference type="PANTHER" id="PTHR37461:SF1">
    <property type="entry name" value="ANTI-SIGMA-K FACTOR RSKA"/>
    <property type="match status" value="1"/>
</dbReference>
<gene>
    <name evidence="3" type="ORF">SAMN04488005_1884</name>
</gene>
<organism evidence="3 4">
    <name type="scientific">Yoonia tamlensis</name>
    <dbReference type="NCBI Taxonomy" id="390270"/>
    <lineage>
        <taxon>Bacteria</taxon>
        <taxon>Pseudomonadati</taxon>
        <taxon>Pseudomonadota</taxon>
        <taxon>Alphaproteobacteria</taxon>
        <taxon>Rhodobacterales</taxon>
        <taxon>Paracoccaceae</taxon>
        <taxon>Yoonia</taxon>
    </lineage>
</organism>
<proteinExistence type="predicted"/>
<dbReference type="GO" id="GO:0005886">
    <property type="term" value="C:plasma membrane"/>
    <property type="evidence" value="ECO:0007669"/>
    <property type="project" value="InterPro"/>
</dbReference>
<dbReference type="PANTHER" id="PTHR37461">
    <property type="entry name" value="ANTI-SIGMA-K FACTOR RSKA"/>
    <property type="match status" value="1"/>
</dbReference>
<feature type="transmembrane region" description="Helical" evidence="1">
    <location>
        <begin position="85"/>
        <end position="107"/>
    </location>
</feature>
<dbReference type="Proteomes" id="UP000199478">
    <property type="component" value="Unassembled WGS sequence"/>
</dbReference>
<evidence type="ECO:0000313" key="4">
    <source>
        <dbReference type="Proteomes" id="UP000199478"/>
    </source>
</evidence>
<keyword evidence="4" id="KW-1185">Reference proteome</keyword>
<dbReference type="AlphaFoldDB" id="A0A1I6GM64"/>
<dbReference type="InterPro" id="IPR051474">
    <property type="entry name" value="Anti-sigma-K/W_factor"/>
</dbReference>
<accession>A0A1I6GM64</accession>
<dbReference type="OrthoDB" id="9816387at2"/>
<dbReference type="EMBL" id="FOYP01000001">
    <property type="protein sequence ID" value="SFR43270.1"/>
    <property type="molecule type" value="Genomic_DNA"/>
</dbReference>
<reference evidence="4" key="1">
    <citation type="submission" date="2016-10" db="EMBL/GenBank/DDBJ databases">
        <authorList>
            <person name="Varghese N."/>
            <person name="Submissions S."/>
        </authorList>
    </citation>
    <scope>NUCLEOTIDE SEQUENCE [LARGE SCALE GENOMIC DNA]</scope>
    <source>
        <strain evidence="4">DSM 26879</strain>
    </source>
</reference>
<evidence type="ECO:0000259" key="2">
    <source>
        <dbReference type="Pfam" id="PF10099"/>
    </source>
</evidence>
<evidence type="ECO:0000256" key="1">
    <source>
        <dbReference type="SAM" id="Phobius"/>
    </source>
</evidence>
<feature type="domain" description="Anti-sigma K factor RskA C-terminal" evidence="2">
    <location>
        <begin position="92"/>
        <end position="215"/>
    </location>
</feature>
<sequence>MTDDVTDDAPLSAAAEYALGLLTPAQARAFEAEMNSDLSLRAELAHWQEHLVTLTDDIAPVAPPKATFDAITSRLFDAPKPRRNWFGWLAGAASAAIVVAAVMIVVIPVPNPTSNDLVAGLVGADIGLRVDATFDPDTNTLLFDRVTGAPAEGRVFEIWLIAGEAAPISLGLLPEAKTGQVQLTAELAVLVDGGIIALSDEPPGGSPTGVATGPVVAVAPFANG</sequence>
<protein>
    <submittedName>
        <fullName evidence="3">Anti-sigma-K factor RskA</fullName>
    </submittedName>
</protein>
<dbReference type="STRING" id="390270.SAMN04488005_1884"/>